<dbReference type="PANTHER" id="PTHR39559:SF1">
    <property type="entry name" value="ISOCITRATE DEHYDROGENASE KINASE_PHOSPHATASE"/>
    <property type="match status" value="1"/>
</dbReference>
<dbReference type="EC" id="3.1.3.-" evidence="11"/>
<dbReference type="GO" id="GO:0016208">
    <property type="term" value="F:AMP binding"/>
    <property type="evidence" value="ECO:0007669"/>
    <property type="project" value="TreeGrafter"/>
</dbReference>
<dbReference type="InterPro" id="IPR046855">
    <property type="entry name" value="AceK_kinase"/>
</dbReference>
<evidence type="ECO:0000256" key="3">
    <source>
        <dbReference type="ARBA" id="ARBA00022527"/>
    </source>
</evidence>
<evidence type="ECO:0000313" key="16">
    <source>
        <dbReference type="Proteomes" id="UP000218644"/>
    </source>
</evidence>
<evidence type="ECO:0000256" key="4">
    <source>
        <dbReference type="ARBA" id="ARBA00022532"/>
    </source>
</evidence>
<evidence type="ECO:0000259" key="14">
    <source>
        <dbReference type="Pfam" id="PF20423"/>
    </source>
</evidence>
<dbReference type="GO" id="GO:0005524">
    <property type="term" value="F:ATP binding"/>
    <property type="evidence" value="ECO:0007669"/>
    <property type="project" value="UniProtKB-UniRule"/>
</dbReference>
<comment type="subcellular location">
    <subcellularLocation>
        <location evidence="11">Cytoplasm</location>
    </subcellularLocation>
</comment>
<evidence type="ECO:0000256" key="6">
    <source>
        <dbReference type="ARBA" id="ARBA00022741"/>
    </source>
</evidence>
<feature type="active site" evidence="11">
    <location>
        <position position="415"/>
    </location>
</feature>
<dbReference type="GO" id="GO:0004721">
    <property type="term" value="F:phosphoprotein phosphatase activity"/>
    <property type="evidence" value="ECO:0007669"/>
    <property type="project" value="UniProtKB-KW"/>
</dbReference>
<dbReference type="HAMAP" id="MF_00747">
    <property type="entry name" value="AceK"/>
    <property type="match status" value="1"/>
</dbReference>
<gene>
    <name evidence="11" type="primary">aceK</name>
    <name evidence="15" type="ORF">CK623_08690</name>
</gene>
<dbReference type="EMBL" id="NSJD01000013">
    <property type="protein sequence ID" value="PAT39751.1"/>
    <property type="molecule type" value="Genomic_DNA"/>
</dbReference>
<feature type="binding site" evidence="11">
    <location>
        <position position="380"/>
    </location>
    <ligand>
        <name>ATP</name>
        <dbReference type="ChEBI" id="CHEBI:30616"/>
    </ligand>
</feature>
<keyword evidence="3 11" id="KW-0723">Serine/threonine-protein kinase</keyword>
<keyword evidence="7 11" id="KW-0418">Kinase</keyword>
<dbReference type="AlphaFoldDB" id="A0A2A2APU9"/>
<organism evidence="15 16">
    <name type="scientific">Vandammella animalimorsus</name>
    <dbReference type="NCBI Taxonomy" id="2029117"/>
    <lineage>
        <taxon>Bacteria</taxon>
        <taxon>Pseudomonadati</taxon>
        <taxon>Pseudomonadota</taxon>
        <taxon>Betaproteobacteria</taxon>
        <taxon>Burkholderiales</taxon>
        <taxon>Comamonadaceae</taxon>
        <taxon>Vandammella</taxon>
    </lineage>
</organism>
<keyword evidence="1 11" id="KW-0329">Glyoxylate bypass</keyword>
<dbReference type="InterPro" id="IPR046854">
    <property type="entry name" value="AceK_regulatory"/>
</dbReference>
<evidence type="ECO:0000256" key="5">
    <source>
        <dbReference type="ARBA" id="ARBA00022679"/>
    </source>
</evidence>
<dbReference type="GO" id="GO:0005737">
    <property type="term" value="C:cytoplasm"/>
    <property type="evidence" value="ECO:0007669"/>
    <property type="project" value="UniProtKB-SubCell"/>
</dbReference>
<name>A0A2A2APU9_9BURK</name>
<evidence type="ECO:0000256" key="10">
    <source>
        <dbReference type="ARBA" id="ARBA00022912"/>
    </source>
</evidence>
<evidence type="ECO:0000259" key="13">
    <source>
        <dbReference type="Pfam" id="PF06315"/>
    </source>
</evidence>
<dbReference type="Pfam" id="PF20423">
    <property type="entry name" value="AceK_regulatory"/>
    <property type="match status" value="1"/>
</dbReference>
<dbReference type="GO" id="GO:0006006">
    <property type="term" value="P:glucose metabolic process"/>
    <property type="evidence" value="ECO:0007669"/>
    <property type="project" value="InterPro"/>
</dbReference>
<dbReference type="GO" id="GO:0004674">
    <property type="term" value="F:protein serine/threonine kinase activity"/>
    <property type="evidence" value="ECO:0007669"/>
    <property type="project" value="UniProtKB-KW"/>
</dbReference>
<dbReference type="PANTHER" id="PTHR39559">
    <property type="match status" value="1"/>
</dbReference>
<evidence type="ECO:0000256" key="9">
    <source>
        <dbReference type="ARBA" id="ARBA00022840"/>
    </source>
</evidence>
<feature type="binding site" evidence="11">
    <location>
        <begin position="359"/>
        <end position="365"/>
    </location>
    <ligand>
        <name>ATP</name>
        <dbReference type="ChEBI" id="CHEBI:30616"/>
    </ligand>
</feature>
<evidence type="ECO:0000256" key="8">
    <source>
        <dbReference type="ARBA" id="ARBA00022801"/>
    </source>
</evidence>
<comment type="catalytic activity">
    <reaction evidence="11">
        <text>L-seryl-[isocitrate dehydrogenase] + ATP = O-phospho-L-seryl-[isocitrate dehydrogenase] + ADP + H(+)</text>
        <dbReference type="Rhea" id="RHEA:43540"/>
        <dbReference type="Rhea" id="RHEA-COMP:10605"/>
        <dbReference type="Rhea" id="RHEA-COMP:10606"/>
        <dbReference type="ChEBI" id="CHEBI:15378"/>
        <dbReference type="ChEBI" id="CHEBI:29999"/>
        <dbReference type="ChEBI" id="CHEBI:30616"/>
        <dbReference type="ChEBI" id="CHEBI:83421"/>
        <dbReference type="ChEBI" id="CHEBI:456216"/>
        <dbReference type="EC" id="2.7.11.5"/>
    </reaction>
</comment>
<reference evidence="15 16" key="1">
    <citation type="submission" date="2017-08" db="EMBL/GenBank/DDBJ databases">
        <title>WGS of Clinical strains of the CDC Group NO-1 linked to zoonotic infections in humans.</title>
        <authorList>
            <person name="Bernier A.-M."/>
            <person name="Bernard K."/>
        </authorList>
    </citation>
    <scope>NUCLEOTIDE SEQUENCE [LARGE SCALE GENOMIC DNA]</scope>
    <source>
        <strain evidence="15 16">NML79-0751</strain>
    </source>
</reference>
<evidence type="ECO:0000256" key="2">
    <source>
        <dbReference type="ARBA" id="ARBA00022490"/>
    </source>
</evidence>
<comment type="function">
    <text evidence="11">Bifunctional enzyme which can phosphorylate or dephosphorylate isocitrate dehydrogenase (IDH) on a specific serine residue. This is a regulatory mechanism which enables bacteria to bypass the Krebs cycle via the glyoxylate shunt in response to the source of carbon. When bacteria are grown on glucose, IDH is fully active and unphosphorylated, but when grown on acetate or ethanol, the activity of IDH declines drastically concomitant with its phosphorylation.</text>
</comment>
<evidence type="ECO:0000256" key="7">
    <source>
        <dbReference type="ARBA" id="ARBA00022777"/>
    </source>
</evidence>
<keyword evidence="5 11" id="KW-0808">Transferase</keyword>
<feature type="domain" description="Isocitrate dehydrogenase kinase/phosphatase (AceK) regulatory" evidence="14">
    <location>
        <begin position="49"/>
        <end position="352"/>
    </location>
</feature>
<accession>A0A2A2APU9</accession>
<proteinExistence type="inferred from homology"/>
<dbReference type="EC" id="2.7.11.5" evidence="11"/>
<keyword evidence="8 11" id="KW-0378">Hydrolase</keyword>
<keyword evidence="2 11" id="KW-0963">Cytoplasm</keyword>
<keyword evidence="10 11" id="KW-0904">Protein phosphatase</keyword>
<keyword evidence="9 11" id="KW-0067">ATP-binding</keyword>
<dbReference type="GO" id="GO:0006097">
    <property type="term" value="P:glyoxylate cycle"/>
    <property type="evidence" value="ECO:0007669"/>
    <property type="project" value="UniProtKB-UniRule"/>
</dbReference>
<feature type="region of interest" description="Disordered" evidence="12">
    <location>
        <begin position="1"/>
        <end position="36"/>
    </location>
</feature>
<dbReference type="NCBIfam" id="NF002804">
    <property type="entry name" value="PRK02946.1"/>
    <property type="match status" value="1"/>
</dbReference>
<feature type="compositionally biased region" description="Low complexity" evidence="12">
    <location>
        <begin position="14"/>
        <end position="30"/>
    </location>
</feature>
<dbReference type="Pfam" id="PF06315">
    <property type="entry name" value="AceK_kinase"/>
    <property type="match status" value="1"/>
</dbReference>
<dbReference type="GO" id="GO:0008772">
    <property type="term" value="F:[isocitrate dehydrogenase (NADP+)] kinase activity"/>
    <property type="evidence" value="ECO:0007669"/>
    <property type="project" value="UniProtKB-UniRule"/>
</dbReference>
<evidence type="ECO:0000256" key="11">
    <source>
        <dbReference type="HAMAP-Rule" id="MF_00747"/>
    </source>
</evidence>
<dbReference type="InterPro" id="IPR010452">
    <property type="entry name" value="Isocitrate_DH_AceK"/>
</dbReference>
<comment type="similarity">
    <text evidence="11">Belongs to the AceK family.</text>
</comment>
<dbReference type="GO" id="GO:0006099">
    <property type="term" value="P:tricarboxylic acid cycle"/>
    <property type="evidence" value="ECO:0007669"/>
    <property type="project" value="UniProtKB-UniRule"/>
</dbReference>
<protein>
    <recommendedName>
        <fullName evidence="11">Isocitrate dehydrogenase kinase/phosphatase</fullName>
        <shortName evidence="11">IDH kinase/phosphatase</shortName>
        <shortName evidence="11">IDHK/P</shortName>
        <ecNumber evidence="11">2.7.11.5</ecNumber>
        <ecNumber evidence="11">3.1.3.-</ecNumber>
    </recommendedName>
</protein>
<keyword evidence="4 11" id="KW-0816">Tricarboxylic acid cycle</keyword>
<evidence type="ECO:0000313" key="15">
    <source>
        <dbReference type="EMBL" id="PAT39751.1"/>
    </source>
</evidence>
<comment type="caution">
    <text evidence="15">The sequence shown here is derived from an EMBL/GenBank/DDBJ whole genome shotgun (WGS) entry which is preliminary data.</text>
</comment>
<sequence length="664" mass="76163">MSKQQSNPRSGRKQAALAAQEVAAPQAAVQGDDGGLPQSLASSLARDIARAMMDGFNRHYRLFRQETARAKHRFETADWHGQQRGQRERIEFYDVRVRECVQRLEKEFRAGAQPMEVWHEAKLLYIGLLVGHFQPELAETFFNSVTTKILHRTYFQNSFLFVRPAISTEYIQIDEPSESTTFRCYYPRRDALEEVAAQMLEDCRLQRAFTDRARDVRRVAQALSAMLGDAKIRTNFQIQVLSSLFYRNKGAYLVGKLINGFDEMPICLPILHDERGGLYVDALLHTERDMHTLFSFSRAYFMVDMEIPSAYVQFLRSIMPRKPRNEIYNSLGLAKQGKNLFYRDFLSHLRSSTDKFRIAPGIKGMVMLVFDLPSFPYVFKLIKDYYPPQKETTREQIKGKYRLVKQHDRVGRMADTMEYSEVAFPRARFEDELIAEIQKFAPSQLEISDRDGDGNVEVILKHLYIERRMIPLNIYLQETFDAGEGDARAQRQMAHAVIEYGNAIKDLVAANIFPGDMLWKNFGVTRHGKVVFYDYDEIEYITDCNFRKVPAPRNEEEEMSGEIWYSVARNDVFPETFGPFLLGNPRVRDIFMQHHGDLLQPQFWQQHKERIQQGHVYDVFPYDGSSRFADEGGAAPADAAANAAVDAAALAPPGGTAQSGNVPA</sequence>
<feature type="domain" description="Isocitrate dehydrogenase kinase/phosphatase (AceK) kinase" evidence="13">
    <location>
        <begin position="354"/>
        <end position="623"/>
    </location>
</feature>
<dbReference type="Proteomes" id="UP000218644">
    <property type="component" value="Unassembled WGS sequence"/>
</dbReference>
<keyword evidence="6 11" id="KW-0547">Nucleotide-binding</keyword>
<evidence type="ECO:0000256" key="1">
    <source>
        <dbReference type="ARBA" id="ARBA00022435"/>
    </source>
</evidence>
<evidence type="ECO:0000256" key="12">
    <source>
        <dbReference type="SAM" id="MobiDB-lite"/>
    </source>
</evidence>